<keyword evidence="5" id="KW-0012">Acyltransferase</keyword>
<gene>
    <name evidence="5" type="ORF">SAMN05443575_1742</name>
</gene>
<dbReference type="GO" id="GO:0016747">
    <property type="term" value="F:acyltransferase activity, transferring groups other than amino-acyl groups"/>
    <property type="evidence" value="ECO:0007669"/>
    <property type="project" value="InterPro"/>
</dbReference>
<sequence>MSTANGRSDGAGRPGGRHRAVATPPRVPSGFRPDVQGLRAVAVSLVVIYHLYPDALPGGYVGVDVFFAISGFLITGHLLRTVRTTGRVGFVDFYGRRARRLMPAAVLVLAATWLASWAVLPSTQLAATATQVRASALYFQNWVLAHDAVDYLTADDAPSPVQHFWSLSVEEQFYLFWPLLVLVALGVGTLAARRLRAAGATDERVAARRAARTRGVMFLLAVAVVAVSFWYSVHETRVNPSAAYFVTTTRVWELALGAALALLTDRVASRVGRVGVLGWLGLGLVVASAFLIDEGSPFPGSVAALPVGGAVLLLASGSSVAKLGPSRLMSLRPVVFVGDISYSLYLWHWPLIILWEAHSGDDIGYLDGPVLLVVAVLLSWATKVFVEDRVRLAGILAGHRWRSLATVATAAVPVLLASIYIGNEPAPYHATVQADRPGAASLLQDAAGSSTPSATPTTGAAAGASSSSASPRRSATKATPASRSAVPFAPPVEAAEQDMGAYTKGPGGCQAAQTSSDLLSCTYGDTKHPIRTVALVGDSVAGQWFPALNAIALERHWKLVLNLHSLCPWSATMTVTGDGEAYRACHTWGAKLTAALLKQRPDVVITSARPSLGTTDHPEVGTAAWRAIGSGAVAYWNRLTAAGIPVVPIAETPEMHKDVPDCLASTDDDFDQCSATRSDALRPGTPMVVAARRTQAHAVTMNDLVCAPKVCKPVVGNILVYRDKHHITQTFMLTLKPFLEKRLLATKAFD</sequence>
<feature type="domain" description="SGNH" evidence="4">
    <location>
        <begin position="509"/>
        <end position="740"/>
    </location>
</feature>
<feature type="region of interest" description="Disordered" evidence="1">
    <location>
        <begin position="443"/>
        <end position="488"/>
    </location>
</feature>
<feature type="transmembrane region" description="Helical" evidence="2">
    <location>
        <begin position="100"/>
        <end position="120"/>
    </location>
</feature>
<evidence type="ECO:0000256" key="1">
    <source>
        <dbReference type="SAM" id="MobiDB-lite"/>
    </source>
</evidence>
<dbReference type="OrthoDB" id="3404679at2"/>
<feature type="transmembrane region" description="Helical" evidence="2">
    <location>
        <begin position="213"/>
        <end position="231"/>
    </location>
</feature>
<feature type="transmembrane region" description="Helical" evidence="2">
    <location>
        <begin position="363"/>
        <end position="382"/>
    </location>
</feature>
<feature type="transmembrane region" description="Helical" evidence="2">
    <location>
        <begin position="243"/>
        <end position="262"/>
    </location>
</feature>
<feature type="transmembrane region" description="Helical" evidence="2">
    <location>
        <begin position="58"/>
        <end position="79"/>
    </location>
</feature>
<dbReference type="GO" id="GO:0009103">
    <property type="term" value="P:lipopolysaccharide biosynthetic process"/>
    <property type="evidence" value="ECO:0007669"/>
    <property type="project" value="TreeGrafter"/>
</dbReference>
<dbReference type="STRING" id="1206085.SAMN05443575_1742"/>
<feature type="transmembrane region" description="Helical" evidence="2">
    <location>
        <begin position="274"/>
        <end position="292"/>
    </location>
</feature>
<dbReference type="GO" id="GO:0016787">
    <property type="term" value="F:hydrolase activity"/>
    <property type="evidence" value="ECO:0007669"/>
    <property type="project" value="UniProtKB-KW"/>
</dbReference>
<keyword evidence="5" id="KW-0808">Transferase</keyword>
<dbReference type="Pfam" id="PF19040">
    <property type="entry name" value="SGNH"/>
    <property type="match status" value="1"/>
</dbReference>
<evidence type="ECO:0000256" key="2">
    <source>
        <dbReference type="SAM" id="Phobius"/>
    </source>
</evidence>
<proteinExistence type="predicted"/>
<dbReference type="PANTHER" id="PTHR23028">
    <property type="entry name" value="ACETYLTRANSFERASE"/>
    <property type="match status" value="1"/>
</dbReference>
<dbReference type="InterPro" id="IPR002656">
    <property type="entry name" value="Acyl_transf_3_dom"/>
</dbReference>
<feature type="compositionally biased region" description="Low complexity" evidence="1">
    <location>
        <begin position="446"/>
        <end position="473"/>
    </location>
</feature>
<dbReference type="Proteomes" id="UP000186132">
    <property type="component" value="Unassembled WGS sequence"/>
</dbReference>
<feature type="transmembrane region" description="Helical" evidence="2">
    <location>
        <begin position="333"/>
        <end position="351"/>
    </location>
</feature>
<evidence type="ECO:0000259" key="3">
    <source>
        <dbReference type="Pfam" id="PF01757"/>
    </source>
</evidence>
<dbReference type="InterPro" id="IPR043968">
    <property type="entry name" value="SGNH"/>
</dbReference>
<feature type="transmembrane region" description="Helical" evidence="2">
    <location>
        <begin position="174"/>
        <end position="192"/>
    </location>
</feature>
<keyword evidence="2" id="KW-1133">Transmembrane helix</keyword>
<dbReference type="RefSeq" id="WP_143168075.1">
    <property type="nucleotide sequence ID" value="NZ_FQVU01000002.1"/>
</dbReference>
<organism evidence="5 6">
    <name type="scientific">Jatrophihabitans endophyticus</name>
    <dbReference type="NCBI Taxonomy" id="1206085"/>
    <lineage>
        <taxon>Bacteria</taxon>
        <taxon>Bacillati</taxon>
        <taxon>Actinomycetota</taxon>
        <taxon>Actinomycetes</taxon>
        <taxon>Jatrophihabitantales</taxon>
        <taxon>Jatrophihabitantaceae</taxon>
        <taxon>Jatrophihabitans</taxon>
    </lineage>
</organism>
<keyword evidence="2" id="KW-0812">Transmembrane</keyword>
<dbReference type="GO" id="GO:0016020">
    <property type="term" value="C:membrane"/>
    <property type="evidence" value="ECO:0007669"/>
    <property type="project" value="TreeGrafter"/>
</dbReference>
<name>A0A1M5I414_9ACTN</name>
<protein>
    <submittedName>
        <fullName evidence="5">Peptidoglycan/LPS O-acetylase OafA/YrhL, contains acyltransferase and SGNH-hydrolase domains</fullName>
    </submittedName>
</protein>
<keyword evidence="6" id="KW-1185">Reference proteome</keyword>
<feature type="domain" description="Acyltransferase 3" evidence="3">
    <location>
        <begin position="35"/>
        <end position="382"/>
    </location>
</feature>
<dbReference type="EMBL" id="FQVU01000002">
    <property type="protein sequence ID" value="SHG22887.1"/>
    <property type="molecule type" value="Genomic_DNA"/>
</dbReference>
<keyword evidence="5" id="KW-0378">Hydrolase</keyword>
<feature type="transmembrane region" description="Helical" evidence="2">
    <location>
        <begin position="403"/>
        <end position="422"/>
    </location>
</feature>
<dbReference type="InterPro" id="IPR050879">
    <property type="entry name" value="Acyltransferase_3"/>
</dbReference>
<accession>A0A1M5I414</accession>
<dbReference type="PANTHER" id="PTHR23028:SF53">
    <property type="entry name" value="ACYL_TRANSF_3 DOMAIN-CONTAINING PROTEIN"/>
    <property type="match status" value="1"/>
</dbReference>
<keyword evidence="2" id="KW-0472">Membrane</keyword>
<evidence type="ECO:0000313" key="5">
    <source>
        <dbReference type="EMBL" id="SHG22887.1"/>
    </source>
</evidence>
<evidence type="ECO:0000259" key="4">
    <source>
        <dbReference type="Pfam" id="PF19040"/>
    </source>
</evidence>
<evidence type="ECO:0000313" key="6">
    <source>
        <dbReference type="Proteomes" id="UP000186132"/>
    </source>
</evidence>
<dbReference type="AlphaFoldDB" id="A0A1M5I414"/>
<reference evidence="5 6" key="1">
    <citation type="submission" date="2016-11" db="EMBL/GenBank/DDBJ databases">
        <authorList>
            <person name="Jaros S."/>
            <person name="Januszkiewicz K."/>
            <person name="Wedrychowicz H."/>
        </authorList>
    </citation>
    <scope>NUCLEOTIDE SEQUENCE [LARGE SCALE GENOMIC DNA]</scope>
    <source>
        <strain evidence="5 6">DSM 45627</strain>
    </source>
</reference>
<dbReference type="Pfam" id="PF01757">
    <property type="entry name" value="Acyl_transf_3"/>
    <property type="match status" value="1"/>
</dbReference>
<feature type="transmembrane region" description="Helical" evidence="2">
    <location>
        <begin position="298"/>
        <end position="321"/>
    </location>
</feature>
<feature type="region of interest" description="Disordered" evidence="1">
    <location>
        <begin position="1"/>
        <end position="26"/>
    </location>
</feature>